<organism evidence="1 2">
    <name type="scientific">Batillaria attramentaria</name>
    <dbReference type="NCBI Taxonomy" id="370345"/>
    <lineage>
        <taxon>Eukaryota</taxon>
        <taxon>Metazoa</taxon>
        <taxon>Spiralia</taxon>
        <taxon>Lophotrochozoa</taxon>
        <taxon>Mollusca</taxon>
        <taxon>Gastropoda</taxon>
        <taxon>Caenogastropoda</taxon>
        <taxon>Sorbeoconcha</taxon>
        <taxon>Cerithioidea</taxon>
        <taxon>Batillariidae</taxon>
        <taxon>Batillaria</taxon>
    </lineage>
</organism>
<sequence>MGTHISVTCSFMEPRSGNVVSVFGVVQRTCRPSSLDQVQLQLGAQAVGAEVVSPLACNTGTSVVHIRATKVKVKVTMQTFNVDSMISSAVNSPWRQCKVRVPDRQAAPVTLLEMLSFTITTAGTHPRINS</sequence>
<accession>A0ABD0JYA7</accession>
<keyword evidence="2" id="KW-1185">Reference proteome</keyword>
<name>A0ABD0JYA7_9CAEN</name>
<evidence type="ECO:0000313" key="2">
    <source>
        <dbReference type="Proteomes" id="UP001519460"/>
    </source>
</evidence>
<protein>
    <submittedName>
        <fullName evidence="1">Uncharacterized protein</fullName>
    </submittedName>
</protein>
<dbReference type="Proteomes" id="UP001519460">
    <property type="component" value="Unassembled WGS sequence"/>
</dbReference>
<proteinExistence type="predicted"/>
<evidence type="ECO:0000313" key="1">
    <source>
        <dbReference type="EMBL" id="KAK7479997.1"/>
    </source>
</evidence>
<dbReference type="AlphaFoldDB" id="A0ABD0JYA7"/>
<dbReference type="EMBL" id="JACVVK020000290">
    <property type="protein sequence ID" value="KAK7479997.1"/>
    <property type="molecule type" value="Genomic_DNA"/>
</dbReference>
<comment type="caution">
    <text evidence="1">The sequence shown here is derived from an EMBL/GenBank/DDBJ whole genome shotgun (WGS) entry which is preliminary data.</text>
</comment>
<reference evidence="1 2" key="1">
    <citation type="journal article" date="2023" name="Sci. Data">
        <title>Genome assembly of the Korean intertidal mud-creeper Batillaria attramentaria.</title>
        <authorList>
            <person name="Patra A.K."/>
            <person name="Ho P.T."/>
            <person name="Jun S."/>
            <person name="Lee S.J."/>
            <person name="Kim Y."/>
            <person name="Won Y.J."/>
        </authorList>
    </citation>
    <scope>NUCLEOTIDE SEQUENCE [LARGE SCALE GENOMIC DNA]</scope>
    <source>
        <strain evidence="1">Wonlab-2016</strain>
    </source>
</reference>
<gene>
    <name evidence="1" type="ORF">BaRGS_00028730</name>
</gene>